<name>A0AAJ0AE63_9PEZI</name>
<protein>
    <submittedName>
        <fullName evidence="1">Uncharacterized protein</fullName>
    </submittedName>
</protein>
<dbReference type="GeneID" id="85460161"/>
<comment type="caution">
    <text evidence="1">The sequence shown here is derived from an EMBL/GenBank/DDBJ whole genome shotgun (WGS) entry which is preliminary data.</text>
</comment>
<reference evidence="1" key="1">
    <citation type="submission" date="2021-06" db="EMBL/GenBank/DDBJ databases">
        <title>Comparative genomics, transcriptomics and evolutionary studies reveal genomic signatures of adaptation to plant cell wall in hemibiotrophic fungi.</title>
        <authorList>
            <consortium name="DOE Joint Genome Institute"/>
            <person name="Baroncelli R."/>
            <person name="Diaz J.F."/>
            <person name="Benocci T."/>
            <person name="Peng M."/>
            <person name="Battaglia E."/>
            <person name="Haridas S."/>
            <person name="Andreopoulos W."/>
            <person name="Labutti K."/>
            <person name="Pangilinan J."/>
            <person name="Floch G.L."/>
            <person name="Makela M.R."/>
            <person name="Henrissat B."/>
            <person name="Grigoriev I.V."/>
            <person name="Crouch J.A."/>
            <person name="De Vries R.P."/>
            <person name="Sukno S.A."/>
            <person name="Thon M.R."/>
        </authorList>
    </citation>
    <scope>NUCLEOTIDE SEQUENCE</scope>
    <source>
        <strain evidence="1">CBS 193.32</strain>
    </source>
</reference>
<keyword evidence="2" id="KW-1185">Reference proteome</keyword>
<dbReference type="AlphaFoldDB" id="A0AAJ0AE63"/>
<sequence length="58" mass="6689">MACSPKRSPYFLSKPARRTGRDRVCTNSVLDNLYVCVCGSTECGPLNRVYYRQQQDHF</sequence>
<gene>
    <name evidence="1" type="ORF">BDP55DRAFT_673977</name>
</gene>
<dbReference type="RefSeq" id="XP_060426240.1">
    <property type="nucleotide sequence ID" value="XM_060575635.1"/>
</dbReference>
<accession>A0AAJ0AE63</accession>
<evidence type="ECO:0000313" key="2">
    <source>
        <dbReference type="Proteomes" id="UP001224890"/>
    </source>
</evidence>
<evidence type="ECO:0000313" key="1">
    <source>
        <dbReference type="EMBL" id="KAK1672237.1"/>
    </source>
</evidence>
<organism evidence="1 2">
    <name type="scientific">Colletotrichum godetiae</name>
    <dbReference type="NCBI Taxonomy" id="1209918"/>
    <lineage>
        <taxon>Eukaryota</taxon>
        <taxon>Fungi</taxon>
        <taxon>Dikarya</taxon>
        <taxon>Ascomycota</taxon>
        <taxon>Pezizomycotina</taxon>
        <taxon>Sordariomycetes</taxon>
        <taxon>Hypocreomycetidae</taxon>
        <taxon>Glomerellales</taxon>
        <taxon>Glomerellaceae</taxon>
        <taxon>Colletotrichum</taxon>
        <taxon>Colletotrichum acutatum species complex</taxon>
    </lineage>
</organism>
<dbReference type="Proteomes" id="UP001224890">
    <property type="component" value="Unassembled WGS sequence"/>
</dbReference>
<dbReference type="EMBL" id="JAHMHR010000040">
    <property type="protein sequence ID" value="KAK1672237.1"/>
    <property type="molecule type" value="Genomic_DNA"/>
</dbReference>
<proteinExistence type="predicted"/>